<protein>
    <recommendedName>
        <fullName evidence="3">DUF2470 domain-containing protein</fullName>
    </recommendedName>
</protein>
<gene>
    <name evidence="1" type="ORF">GCM10010170_034240</name>
</gene>
<comment type="caution">
    <text evidence="1">The sequence shown here is derived from an EMBL/GenBank/DDBJ whole genome shotgun (WGS) entry which is preliminary data.</text>
</comment>
<evidence type="ECO:0000313" key="2">
    <source>
        <dbReference type="Proteomes" id="UP001501444"/>
    </source>
</evidence>
<name>A0ABN3G9I0_9ACTN</name>
<accession>A0ABN3G9I0</accession>
<reference evidence="1 2" key="1">
    <citation type="journal article" date="2019" name="Int. J. Syst. Evol. Microbiol.">
        <title>The Global Catalogue of Microorganisms (GCM) 10K type strain sequencing project: providing services to taxonomists for standard genome sequencing and annotation.</title>
        <authorList>
            <consortium name="The Broad Institute Genomics Platform"/>
            <consortium name="The Broad Institute Genome Sequencing Center for Infectious Disease"/>
            <person name="Wu L."/>
            <person name="Ma J."/>
        </authorList>
    </citation>
    <scope>NUCLEOTIDE SEQUENCE [LARGE SCALE GENOMIC DNA]</scope>
    <source>
        <strain evidence="1 2">JCM 3272</strain>
    </source>
</reference>
<evidence type="ECO:0008006" key="3">
    <source>
        <dbReference type="Google" id="ProtNLM"/>
    </source>
</evidence>
<sequence length="44" mass="4944">MVIQPTWENVCQVIRDDHADDLYAIADALGQEPQESDDVEAFVP</sequence>
<keyword evidence="2" id="KW-1185">Reference proteome</keyword>
<dbReference type="Proteomes" id="UP001501444">
    <property type="component" value="Unassembled WGS sequence"/>
</dbReference>
<organism evidence="1 2">
    <name type="scientific">Dactylosporangium salmoneum</name>
    <dbReference type="NCBI Taxonomy" id="53361"/>
    <lineage>
        <taxon>Bacteria</taxon>
        <taxon>Bacillati</taxon>
        <taxon>Actinomycetota</taxon>
        <taxon>Actinomycetes</taxon>
        <taxon>Micromonosporales</taxon>
        <taxon>Micromonosporaceae</taxon>
        <taxon>Dactylosporangium</taxon>
    </lineage>
</organism>
<evidence type="ECO:0000313" key="1">
    <source>
        <dbReference type="EMBL" id="GAA2347044.1"/>
    </source>
</evidence>
<proteinExistence type="predicted"/>
<dbReference type="EMBL" id="BAAARV010000025">
    <property type="protein sequence ID" value="GAA2347044.1"/>
    <property type="molecule type" value="Genomic_DNA"/>
</dbReference>